<organism evidence="9">
    <name type="scientific">Sheuella amnicola</name>
    <dbReference type="NCBI Taxonomy" id="2707330"/>
    <lineage>
        <taxon>Bacteria</taxon>
        <taxon>Pseudomonadati</taxon>
        <taxon>Pseudomonadota</taxon>
        <taxon>Betaproteobacteria</taxon>
        <taxon>Burkholderiales</taxon>
        <taxon>Alcaligenaceae</taxon>
        <taxon>Sheuella</taxon>
    </lineage>
</organism>
<dbReference type="EMBL" id="JAAGRN010000008">
    <property type="protein sequence ID" value="NDY84026.1"/>
    <property type="molecule type" value="Genomic_DNA"/>
</dbReference>
<comment type="similarity">
    <text evidence="3">Belongs to the peptidase M50B family.</text>
</comment>
<comment type="caution">
    <text evidence="9">The sequence shown here is derived from an EMBL/GenBank/DDBJ whole genome shotgun (WGS) entry which is preliminary data.</text>
</comment>
<dbReference type="GO" id="GO:0012505">
    <property type="term" value="C:endomembrane system"/>
    <property type="evidence" value="ECO:0007669"/>
    <property type="project" value="UniProtKB-SubCell"/>
</dbReference>
<proteinExistence type="inferred from homology"/>
<sequence length="706" mass="80227">MSIDRIYPEISLREDLTLHRGPIDRDGAPTWTIHDPARNQYFSLDWSAFEVVSRLGLKDPTLICETINVETPLHLELPDVKIVLDFLDKNELIQRHDISGTVWLTSKKQKSDQSFWQRAIHSYLFFRIPIFKPDSMLEWLVPRLEFLFSRTFFQVTLLALLIGLWEVSRQWSVFSATLVDTFSWEGLSGYAVALVAIRIFHELGHAIVAKRFKCRVPTMGVAFLVMMPMAYTDVTESWKLSSHRSRLYIAAAGIATELLIAAWALMAWAFLPEGSLRGVMFFLATTSLAATILVNASPFMRFDGYFILCDLVGMPNLHARCFALARWWIRETLFYLNDPAPEYVARGKRVSMILFAFAIWIYRLIVFTGIALLVYHFFFKALGVILFGVEVWYFLVRPIVDELAFWLARKKDIQSDLKHKPGFYLFWLILILLIAPYDFTVNSQGMFKPEKSFNIVASVPAEITNLPPPIGSKLKSGQSIMTLSSMELNHKIDLTRLRIQTLEKQVGGAGFSSENLQQQSILREQLTSAQKELKGVLEQRALLTPIAPFNGEVLDIQPDVHVGDWVSKGFKLAIFANTRDWIVDTYVEESDLLRFELGSLGRFIAETPGIGAMKLEVISIDQDASRTLVDAPLAASFGGHILVRQQNNVLIPERSIFRVRLKVTSEIENVGTGFLRGTVVIYGWPRSLIGHFLRSGFGTLIRELGF</sequence>
<evidence type="ECO:0000256" key="6">
    <source>
        <dbReference type="ARBA" id="ARBA00023136"/>
    </source>
</evidence>
<evidence type="ECO:0000256" key="7">
    <source>
        <dbReference type="SAM" id="Phobius"/>
    </source>
</evidence>
<evidence type="ECO:0000313" key="9">
    <source>
        <dbReference type="EMBL" id="NDY84026.1"/>
    </source>
</evidence>
<evidence type="ECO:0000256" key="5">
    <source>
        <dbReference type="ARBA" id="ARBA00022989"/>
    </source>
</evidence>
<gene>
    <name evidence="9" type="ORF">G3I67_12375</name>
</gene>
<dbReference type="PANTHER" id="PTHR13325">
    <property type="entry name" value="PROTEASE M50 MEMBRANE-BOUND TRANSCRIPTION FACTOR SITE 2 PROTEASE"/>
    <property type="match status" value="1"/>
</dbReference>
<comment type="cofactor">
    <cofactor evidence="1">
        <name>Zn(2+)</name>
        <dbReference type="ChEBI" id="CHEBI:29105"/>
    </cofactor>
</comment>
<accession>A0A6B2QZS8</accession>
<dbReference type="GO" id="GO:0005737">
    <property type="term" value="C:cytoplasm"/>
    <property type="evidence" value="ECO:0007669"/>
    <property type="project" value="TreeGrafter"/>
</dbReference>
<name>A0A6B2QZS8_9BURK</name>
<evidence type="ECO:0000256" key="1">
    <source>
        <dbReference type="ARBA" id="ARBA00001947"/>
    </source>
</evidence>
<dbReference type="Pfam" id="PF02163">
    <property type="entry name" value="Peptidase_M50"/>
    <property type="match status" value="1"/>
</dbReference>
<dbReference type="InterPro" id="IPR008915">
    <property type="entry name" value="Peptidase_M50"/>
</dbReference>
<dbReference type="GO" id="GO:0004222">
    <property type="term" value="F:metalloendopeptidase activity"/>
    <property type="evidence" value="ECO:0007669"/>
    <property type="project" value="InterPro"/>
</dbReference>
<keyword evidence="4 7" id="KW-0812">Transmembrane</keyword>
<reference evidence="9" key="1">
    <citation type="submission" date="2020-02" db="EMBL/GenBank/DDBJ databases">
        <authorList>
            <person name="Chen W.-M."/>
        </authorList>
    </citation>
    <scope>NUCLEOTIDE SEQUENCE</scope>
    <source>
        <strain evidence="9">NBD-18</strain>
    </source>
</reference>
<dbReference type="AlphaFoldDB" id="A0A6B2QZS8"/>
<dbReference type="PANTHER" id="PTHR13325:SF3">
    <property type="entry name" value="MEMBRANE-BOUND TRANSCRIPTION FACTOR SITE-2 PROTEASE"/>
    <property type="match status" value="1"/>
</dbReference>
<feature type="transmembrane region" description="Helical" evidence="7">
    <location>
        <begin position="181"/>
        <end position="200"/>
    </location>
</feature>
<feature type="transmembrane region" description="Helical" evidence="7">
    <location>
        <begin position="146"/>
        <end position="165"/>
    </location>
</feature>
<keyword evidence="5 7" id="KW-1133">Transmembrane helix</keyword>
<feature type="transmembrane region" description="Helical" evidence="7">
    <location>
        <begin position="381"/>
        <end position="400"/>
    </location>
</feature>
<dbReference type="GO" id="GO:0031293">
    <property type="term" value="P:membrane protein intracellular domain proteolysis"/>
    <property type="evidence" value="ECO:0007669"/>
    <property type="project" value="TreeGrafter"/>
</dbReference>
<evidence type="ECO:0000256" key="3">
    <source>
        <dbReference type="ARBA" id="ARBA00007931"/>
    </source>
</evidence>
<evidence type="ECO:0000256" key="4">
    <source>
        <dbReference type="ARBA" id="ARBA00022692"/>
    </source>
</evidence>
<dbReference type="InterPro" id="IPR001193">
    <property type="entry name" value="MBTPS2"/>
</dbReference>
<feature type="transmembrane region" description="Helical" evidence="7">
    <location>
        <begin position="278"/>
        <end position="299"/>
    </location>
</feature>
<dbReference type="RefSeq" id="WP_163655790.1">
    <property type="nucleotide sequence ID" value="NZ_JAAGRN010000008.1"/>
</dbReference>
<comment type="subcellular location">
    <subcellularLocation>
        <location evidence="2">Endomembrane system</location>
        <topology evidence="2">Multi-pass membrane protein</topology>
    </subcellularLocation>
</comment>
<evidence type="ECO:0000256" key="2">
    <source>
        <dbReference type="ARBA" id="ARBA00004127"/>
    </source>
</evidence>
<keyword evidence="6 7" id="KW-0472">Membrane</keyword>
<feature type="transmembrane region" description="Helical" evidence="7">
    <location>
        <begin position="247"/>
        <end position="271"/>
    </location>
</feature>
<feature type="transmembrane region" description="Helical" evidence="7">
    <location>
        <begin position="421"/>
        <end position="439"/>
    </location>
</feature>
<evidence type="ECO:0000259" key="8">
    <source>
        <dbReference type="Pfam" id="PF02163"/>
    </source>
</evidence>
<feature type="transmembrane region" description="Helical" evidence="7">
    <location>
        <begin position="350"/>
        <end position="375"/>
    </location>
</feature>
<dbReference type="GO" id="GO:0016020">
    <property type="term" value="C:membrane"/>
    <property type="evidence" value="ECO:0007669"/>
    <property type="project" value="InterPro"/>
</dbReference>
<feature type="domain" description="Peptidase M50" evidence="8">
    <location>
        <begin position="191"/>
        <end position="429"/>
    </location>
</feature>
<protein>
    <submittedName>
        <fullName evidence="9">Secretion protein HylD</fullName>
    </submittedName>
</protein>